<dbReference type="Proteomes" id="UP000569732">
    <property type="component" value="Unassembled WGS sequence"/>
</dbReference>
<dbReference type="AlphaFoldDB" id="A0A853I8P6"/>
<keyword evidence="3" id="KW-1185">Reference proteome</keyword>
<protein>
    <submittedName>
        <fullName evidence="2">Uncharacterized protein</fullName>
    </submittedName>
</protein>
<accession>A0A853I8P6</accession>
<evidence type="ECO:0000256" key="1">
    <source>
        <dbReference type="SAM" id="MobiDB-lite"/>
    </source>
</evidence>
<proteinExistence type="predicted"/>
<gene>
    <name evidence="2" type="ORF">H0A36_27080</name>
</gene>
<sequence>MARKDRLDRRRSGVTSIDQARNTTTGKQFPLRLTDEERNELSLLTEKVQALFPNKKISLSRVLRASVFVQDSAHIKKLAKSVIENT</sequence>
<name>A0A853I8P6_9GAMM</name>
<dbReference type="RefSeq" id="WP_180571662.1">
    <property type="nucleotide sequence ID" value="NZ_JACCKB010000121.1"/>
</dbReference>
<feature type="compositionally biased region" description="Polar residues" evidence="1">
    <location>
        <begin position="13"/>
        <end position="27"/>
    </location>
</feature>
<feature type="region of interest" description="Disordered" evidence="1">
    <location>
        <begin position="1"/>
        <end position="29"/>
    </location>
</feature>
<evidence type="ECO:0000313" key="2">
    <source>
        <dbReference type="EMBL" id="NYZ69683.1"/>
    </source>
</evidence>
<evidence type="ECO:0000313" key="3">
    <source>
        <dbReference type="Proteomes" id="UP000569732"/>
    </source>
</evidence>
<comment type="caution">
    <text evidence="2">The sequence shown here is derived from an EMBL/GenBank/DDBJ whole genome shotgun (WGS) entry which is preliminary data.</text>
</comment>
<feature type="compositionally biased region" description="Basic and acidic residues" evidence="1">
    <location>
        <begin position="1"/>
        <end position="11"/>
    </location>
</feature>
<dbReference type="EMBL" id="JACCKB010000121">
    <property type="protein sequence ID" value="NYZ69683.1"/>
    <property type="molecule type" value="Genomic_DNA"/>
</dbReference>
<organism evidence="2 3">
    <name type="scientific">Spartinivicinus marinus</name>
    <dbReference type="NCBI Taxonomy" id="2994442"/>
    <lineage>
        <taxon>Bacteria</taxon>
        <taxon>Pseudomonadati</taxon>
        <taxon>Pseudomonadota</taxon>
        <taxon>Gammaproteobacteria</taxon>
        <taxon>Oceanospirillales</taxon>
        <taxon>Zooshikellaceae</taxon>
        <taxon>Spartinivicinus</taxon>
    </lineage>
</organism>
<reference evidence="2 3" key="1">
    <citation type="submission" date="2020-07" db="EMBL/GenBank/DDBJ databases">
        <title>Endozoicomonas sp. nov., isolated from sediment.</title>
        <authorList>
            <person name="Gu T."/>
        </authorList>
    </citation>
    <scope>NUCLEOTIDE SEQUENCE [LARGE SCALE GENOMIC DNA]</scope>
    <source>
        <strain evidence="2 3">SM1973</strain>
    </source>
</reference>